<gene>
    <name evidence="1" type="ORF">DI632_01115</name>
</gene>
<organism evidence="1 2">
    <name type="scientific">Sphingomonas hengshuiensis</name>
    <dbReference type="NCBI Taxonomy" id="1609977"/>
    <lineage>
        <taxon>Bacteria</taxon>
        <taxon>Pseudomonadati</taxon>
        <taxon>Pseudomonadota</taxon>
        <taxon>Alphaproteobacteria</taxon>
        <taxon>Sphingomonadales</taxon>
        <taxon>Sphingomonadaceae</taxon>
        <taxon>Sphingomonas</taxon>
    </lineage>
</organism>
<proteinExistence type="predicted"/>
<name>A0A2W4ZJ62_9SPHN</name>
<sequence length="474" mass="51105">MSRIEIAWNRFGLGARGDATPPADPQRWLTDQFDRWNPRPPALAGVATTAVAGPAVVQAQADLRMVRQQRRAVQADTGSAAMPMAATPPDDRAAEIRRGVRQFYLDGVAARLAAAVDSDTPFVEHLTHFWSNHFAVSADKLEVTGLAAAFEFDAIRPHVLGRFHDLLIAAEHHPAMLLYLDQAQSIGPDSLVGQRRNGGRAGLNENLAREILELHTLGVRTGYAQADVTELARALTGWTVAGLSRGGPRIVPGRAGSAVFAPALHQPGKRRILGRDYAEGGADQPAAVLADLAVHPATARHVARKLVRHFVADDPPPAAVARVERAFISSNGDLPTVYRALLAAPEAWAPGTAKFRTPWEWTVAALRAIDAPPREGRQLVNLFGQLGQPIWRPGQPIGFDDIAASWAGPDALMRRVEAAERLAGRLREPPDPRVLATRLFPDSLAPATQAAIARAESPAQALALLFVAPQFLRR</sequence>
<protein>
    <submittedName>
        <fullName evidence="1">DUF1800 domain-containing protein</fullName>
    </submittedName>
</protein>
<dbReference type="InterPro" id="IPR014917">
    <property type="entry name" value="DUF1800"/>
</dbReference>
<comment type="caution">
    <text evidence="1">The sequence shown here is derived from an EMBL/GenBank/DDBJ whole genome shotgun (WGS) entry which is preliminary data.</text>
</comment>
<dbReference type="AlphaFoldDB" id="A0A2W4ZJ62"/>
<dbReference type="Proteomes" id="UP000248614">
    <property type="component" value="Unassembled WGS sequence"/>
</dbReference>
<evidence type="ECO:0000313" key="1">
    <source>
        <dbReference type="EMBL" id="PZO80672.1"/>
    </source>
</evidence>
<evidence type="ECO:0000313" key="2">
    <source>
        <dbReference type="Proteomes" id="UP000248614"/>
    </source>
</evidence>
<dbReference type="EMBL" id="QFNF01000002">
    <property type="protein sequence ID" value="PZO80672.1"/>
    <property type="molecule type" value="Genomic_DNA"/>
</dbReference>
<accession>A0A2W4ZJ62</accession>
<reference evidence="1 2" key="1">
    <citation type="submission" date="2017-08" db="EMBL/GenBank/DDBJ databases">
        <title>Infants hospitalized years apart are colonized by the same room-sourced microbial strains.</title>
        <authorList>
            <person name="Brooks B."/>
            <person name="Olm M.R."/>
            <person name="Firek B.A."/>
            <person name="Baker R."/>
            <person name="Thomas B.C."/>
            <person name="Morowitz M.J."/>
            <person name="Banfield J.F."/>
        </authorList>
    </citation>
    <scope>NUCLEOTIDE SEQUENCE [LARGE SCALE GENOMIC DNA]</scope>
    <source>
        <strain evidence="1">S2_018_000_R3_110</strain>
    </source>
</reference>
<dbReference type="Pfam" id="PF08811">
    <property type="entry name" value="DUF1800"/>
    <property type="match status" value="1"/>
</dbReference>